<dbReference type="EMBL" id="LGRX02009180">
    <property type="protein sequence ID" value="KAK3272071.1"/>
    <property type="molecule type" value="Genomic_DNA"/>
</dbReference>
<name>A0AAE0L4P6_9CHLO</name>
<reference evidence="6 7" key="1">
    <citation type="journal article" date="2015" name="Genome Biol. Evol.">
        <title>Comparative Genomics of a Bacterivorous Green Alga Reveals Evolutionary Causalities and Consequences of Phago-Mixotrophic Mode of Nutrition.</title>
        <authorList>
            <person name="Burns J.A."/>
            <person name="Paasch A."/>
            <person name="Narechania A."/>
            <person name="Kim E."/>
        </authorList>
    </citation>
    <scope>NUCLEOTIDE SEQUENCE [LARGE SCALE GENOMIC DNA]</scope>
    <source>
        <strain evidence="6 7">PLY_AMNH</strain>
    </source>
</reference>
<dbReference type="Proteomes" id="UP001190700">
    <property type="component" value="Unassembled WGS sequence"/>
</dbReference>
<dbReference type="Gene3D" id="3.30.2380.10">
    <property type="entry name" value="CGI121/TPRKB"/>
    <property type="match status" value="1"/>
</dbReference>
<dbReference type="AlphaFoldDB" id="A0AAE0L4P6"/>
<evidence type="ECO:0000313" key="7">
    <source>
        <dbReference type="Proteomes" id="UP001190700"/>
    </source>
</evidence>
<dbReference type="GO" id="GO:0005829">
    <property type="term" value="C:cytosol"/>
    <property type="evidence" value="ECO:0007669"/>
    <property type="project" value="TreeGrafter"/>
</dbReference>
<accession>A0AAE0L4P6</accession>
<dbReference type="InterPro" id="IPR036504">
    <property type="entry name" value="CGI121/TPRKB_sf"/>
</dbReference>
<protein>
    <recommendedName>
        <fullName evidence="8">EKC/KEOPS complex subunit cgi121</fullName>
    </recommendedName>
</protein>
<evidence type="ECO:0000256" key="5">
    <source>
        <dbReference type="RuleBase" id="RU004398"/>
    </source>
</evidence>
<sequence length="174" mass="19087">MACFNFETHAGSTLHILLFQDVSNCGDIHDALLSGELQPEAAYVNAGLTPSIHSILAAANIALISKSRGKLTTKTVHSELVFNLAGSTHITESLRRFGISQAVNNVLVARFDASESELESIRNFVQGKEVDLTILKDITDMKLIKKYYKFTDQELAIGTMEDAIVSRIGIRDCM</sequence>
<keyword evidence="4 5" id="KW-0539">Nucleus</keyword>
<keyword evidence="7" id="KW-1185">Reference proteome</keyword>
<evidence type="ECO:0008006" key="8">
    <source>
        <dbReference type="Google" id="ProtNLM"/>
    </source>
</evidence>
<dbReference type="GO" id="GO:0005634">
    <property type="term" value="C:nucleus"/>
    <property type="evidence" value="ECO:0007669"/>
    <property type="project" value="UniProtKB-SubCell"/>
</dbReference>
<dbReference type="SUPFAM" id="SSF143870">
    <property type="entry name" value="PF0523-like"/>
    <property type="match status" value="1"/>
</dbReference>
<comment type="subcellular location">
    <subcellularLocation>
        <location evidence="1">Nucleus</location>
    </subcellularLocation>
</comment>
<evidence type="ECO:0000256" key="3">
    <source>
        <dbReference type="ARBA" id="ARBA00022694"/>
    </source>
</evidence>
<gene>
    <name evidence="6" type="ORF">CYMTET_19614</name>
</gene>
<dbReference type="PANTHER" id="PTHR15840">
    <property type="entry name" value="CGI-121 FAMILY MEMBER"/>
    <property type="match status" value="1"/>
</dbReference>
<dbReference type="NCBIfam" id="NF011465">
    <property type="entry name" value="PRK14886.1-1"/>
    <property type="match status" value="1"/>
</dbReference>
<dbReference type="Pfam" id="PF08617">
    <property type="entry name" value="CGI-121"/>
    <property type="match status" value="1"/>
</dbReference>
<evidence type="ECO:0000313" key="6">
    <source>
        <dbReference type="EMBL" id="KAK3272071.1"/>
    </source>
</evidence>
<dbReference type="InterPro" id="IPR013926">
    <property type="entry name" value="CGI121/TPRKB"/>
</dbReference>
<dbReference type="GO" id="GO:0002949">
    <property type="term" value="P:tRNA threonylcarbamoyladenosine modification"/>
    <property type="evidence" value="ECO:0007669"/>
    <property type="project" value="TreeGrafter"/>
</dbReference>
<evidence type="ECO:0000256" key="2">
    <source>
        <dbReference type="ARBA" id="ARBA00005546"/>
    </source>
</evidence>
<dbReference type="PANTHER" id="PTHR15840:SF10">
    <property type="entry name" value="EKC_KEOPS COMPLEX SUBUNIT TPRKB"/>
    <property type="match status" value="1"/>
</dbReference>
<proteinExistence type="inferred from homology"/>
<comment type="similarity">
    <text evidence="2 5">Belongs to the CGI121/TPRKB family.</text>
</comment>
<evidence type="ECO:0000256" key="4">
    <source>
        <dbReference type="ARBA" id="ARBA00023242"/>
    </source>
</evidence>
<organism evidence="6 7">
    <name type="scientific">Cymbomonas tetramitiformis</name>
    <dbReference type="NCBI Taxonomy" id="36881"/>
    <lineage>
        <taxon>Eukaryota</taxon>
        <taxon>Viridiplantae</taxon>
        <taxon>Chlorophyta</taxon>
        <taxon>Pyramimonadophyceae</taxon>
        <taxon>Pyramimonadales</taxon>
        <taxon>Pyramimonadaceae</taxon>
        <taxon>Cymbomonas</taxon>
    </lineage>
</organism>
<comment type="caution">
    <text evidence="6">The sequence shown here is derived from an EMBL/GenBank/DDBJ whole genome shotgun (WGS) entry which is preliminary data.</text>
</comment>
<evidence type="ECO:0000256" key="1">
    <source>
        <dbReference type="ARBA" id="ARBA00004123"/>
    </source>
</evidence>
<dbReference type="GO" id="GO:0000408">
    <property type="term" value="C:EKC/KEOPS complex"/>
    <property type="evidence" value="ECO:0007669"/>
    <property type="project" value="TreeGrafter"/>
</dbReference>
<keyword evidence="3" id="KW-0819">tRNA processing</keyword>